<feature type="domain" description="ABC transmembrane type-1" evidence="6">
    <location>
        <begin position="1"/>
        <end position="120"/>
    </location>
</feature>
<evidence type="ECO:0000313" key="8">
    <source>
        <dbReference type="Proteomes" id="UP000029227"/>
    </source>
</evidence>
<evidence type="ECO:0000256" key="4">
    <source>
        <dbReference type="ARBA" id="ARBA00023136"/>
    </source>
</evidence>
<feature type="transmembrane region" description="Helical" evidence="5">
    <location>
        <begin position="6"/>
        <end position="26"/>
    </location>
</feature>
<evidence type="ECO:0000256" key="1">
    <source>
        <dbReference type="ARBA" id="ARBA00004651"/>
    </source>
</evidence>
<comment type="subcellular location">
    <subcellularLocation>
        <location evidence="1">Cell membrane</location>
        <topology evidence="1">Multi-pass membrane protein</topology>
    </subcellularLocation>
</comment>
<evidence type="ECO:0000313" key="7">
    <source>
        <dbReference type="EMBL" id="GAL02193.1"/>
    </source>
</evidence>
<keyword evidence="3 5" id="KW-1133">Transmembrane helix</keyword>
<keyword evidence="4 5" id="KW-0472">Membrane</keyword>
<keyword evidence="2 5" id="KW-0812">Transmembrane</keyword>
<dbReference type="STRING" id="754436.JCM19237_5086"/>
<accession>A0A090QIW2</accession>
<dbReference type="InterPro" id="IPR036640">
    <property type="entry name" value="ABC1_TM_sf"/>
</dbReference>
<comment type="caution">
    <text evidence="7">The sequence shown here is derived from an EMBL/GenBank/DDBJ whole genome shotgun (WGS) entry which is preliminary data.</text>
</comment>
<feature type="transmembrane region" description="Helical" evidence="5">
    <location>
        <begin position="81"/>
        <end position="107"/>
    </location>
</feature>
<dbReference type="PROSITE" id="PS50929">
    <property type="entry name" value="ABC_TM1F"/>
    <property type="match status" value="1"/>
</dbReference>
<dbReference type="GO" id="GO:0140359">
    <property type="term" value="F:ABC-type transporter activity"/>
    <property type="evidence" value="ECO:0007669"/>
    <property type="project" value="InterPro"/>
</dbReference>
<gene>
    <name evidence="7" type="ORF">JCM19237_5086</name>
</gene>
<dbReference type="Gene3D" id="1.20.1560.10">
    <property type="entry name" value="ABC transporter type 1, transmembrane domain"/>
    <property type="match status" value="1"/>
</dbReference>
<evidence type="ECO:0000256" key="3">
    <source>
        <dbReference type="ARBA" id="ARBA00022989"/>
    </source>
</evidence>
<dbReference type="InterPro" id="IPR011527">
    <property type="entry name" value="ABC1_TM_dom"/>
</dbReference>
<sequence length="120" mass="13032">MPNQAFDSLWVLVSGMAIIFGFDLLLKGLRSHFLDIAGKKADLLMSSAIYRKVMAIKLAAKPPSVGAFARHLQEFESIRDLFTSATVAALIDLPFALLFLAVIAAIAGPLVWVPLSPWCC</sequence>
<proteinExistence type="predicted"/>
<dbReference type="SUPFAM" id="SSF90123">
    <property type="entry name" value="ABC transporter transmembrane region"/>
    <property type="match status" value="1"/>
</dbReference>
<protein>
    <submittedName>
        <fullName evidence="7">Type I secretion system ATPase</fullName>
    </submittedName>
</protein>
<dbReference type="Proteomes" id="UP000029227">
    <property type="component" value="Unassembled WGS sequence"/>
</dbReference>
<evidence type="ECO:0000256" key="5">
    <source>
        <dbReference type="SAM" id="Phobius"/>
    </source>
</evidence>
<name>A0A090QIW2_9GAMM</name>
<dbReference type="EMBL" id="BBMN01000001">
    <property type="protein sequence ID" value="GAL02193.1"/>
    <property type="molecule type" value="Genomic_DNA"/>
</dbReference>
<evidence type="ECO:0000259" key="6">
    <source>
        <dbReference type="PROSITE" id="PS50929"/>
    </source>
</evidence>
<reference evidence="7 8" key="1">
    <citation type="journal article" date="2014" name="Genome Announc.">
        <title>Draft Genome Sequences of Two Vibrionaceae Species, Vibrio ponticus C121 and Photobacterium aphoticum C119, Isolated as Coral Reef Microbiota.</title>
        <authorList>
            <person name="Al-saari N."/>
            <person name="Meirelles P.M."/>
            <person name="Mino S."/>
            <person name="Suda W."/>
            <person name="Oshima K."/>
            <person name="Hattori M."/>
            <person name="Ohkuma M."/>
            <person name="Thompson F.L."/>
            <person name="Gomez-Gil B."/>
            <person name="Sawabe T."/>
            <person name="Sawabe T."/>
        </authorList>
    </citation>
    <scope>NUCLEOTIDE SEQUENCE [LARGE SCALE GENOMIC DNA]</scope>
    <source>
        <strain evidence="7 8">JCM 19237</strain>
    </source>
</reference>
<evidence type="ECO:0000256" key="2">
    <source>
        <dbReference type="ARBA" id="ARBA00022692"/>
    </source>
</evidence>
<organism evidence="7 8">
    <name type="scientific">Photobacterium aphoticum</name>
    <dbReference type="NCBI Taxonomy" id="754436"/>
    <lineage>
        <taxon>Bacteria</taxon>
        <taxon>Pseudomonadati</taxon>
        <taxon>Pseudomonadota</taxon>
        <taxon>Gammaproteobacteria</taxon>
        <taxon>Vibrionales</taxon>
        <taxon>Vibrionaceae</taxon>
        <taxon>Photobacterium</taxon>
    </lineage>
</organism>
<dbReference type="AlphaFoldDB" id="A0A090QIW2"/>
<dbReference type="GO" id="GO:0005524">
    <property type="term" value="F:ATP binding"/>
    <property type="evidence" value="ECO:0007669"/>
    <property type="project" value="InterPro"/>
</dbReference>
<dbReference type="eggNOG" id="COG2274">
    <property type="taxonomic scope" value="Bacteria"/>
</dbReference>
<dbReference type="GO" id="GO:0005886">
    <property type="term" value="C:plasma membrane"/>
    <property type="evidence" value="ECO:0007669"/>
    <property type="project" value="UniProtKB-SubCell"/>
</dbReference>